<evidence type="ECO:0000313" key="3">
    <source>
        <dbReference type="EMBL" id="PKK88239.1"/>
    </source>
</evidence>
<organism evidence="3 4">
    <name type="scientific">Candidatus Wallbacteria bacterium HGW-Wallbacteria-1</name>
    <dbReference type="NCBI Taxonomy" id="2013854"/>
    <lineage>
        <taxon>Bacteria</taxon>
        <taxon>Candidatus Walliibacteriota</taxon>
    </lineage>
</organism>
<dbReference type="GO" id="GO:0006270">
    <property type="term" value="P:DNA replication initiation"/>
    <property type="evidence" value="ECO:0007669"/>
    <property type="project" value="InterPro"/>
</dbReference>
<evidence type="ECO:0000256" key="1">
    <source>
        <dbReference type="ARBA" id="ARBA00038283"/>
    </source>
</evidence>
<dbReference type="InterPro" id="IPR000525">
    <property type="entry name" value="Initiator_Rep_WH1"/>
</dbReference>
<dbReference type="InterPro" id="IPR036390">
    <property type="entry name" value="WH_DNA-bd_sf"/>
</dbReference>
<sequence>MDKRLVVKSNFLIEASYKLSAIEQKIILSLATRIKKEDQEFQKYSFNLGELSTFIGLNSNADYAYLQEVTRSLLSKVLILKNENSLLQTHWFESVEYFEKTGTVTMRFSPELKPCLLHLKENFTKFQLKYAIQLKSRFSIRIYELLKQYESIGSREFLLSDLRTIIGVGPDEYPLYGNFKAKVLNVAKRELRAKTDLSFDFEEIKIGRSVGKIRFNISQQAVSQPKKAASPVRKTNPVVNDSEIQELLPLLPKPYRDKLSVRKMLQEALSKHDLDYVMRNIFYTNQKSNAVNYRAYLAKALRDDYGLAYMEDRQSRQEVEQLQQKTFAEAERQKQHDIHQIDQERENRSKARVFMQSFTPDTMQKLEQEAMRRLSPDALERYNNKHYTGIFEFKRKLEDVVMEHTGIVKAVNKPEQAAEAV</sequence>
<dbReference type="AlphaFoldDB" id="A0A2N1PIU0"/>
<dbReference type="EMBL" id="PGXC01000057">
    <property type="protein sequence ID" value="PKK88239.1"/>
    <property type="molecule type" value="Genomic_DNA"/>
</dbReference>
<dbReference type="Pfam" id="PF01051">
    <property type="entry name" value="Rep3_N"/>
    <property type="match status" value="1"/>
</dbReference>
<name>A0A2N1PIU0_9BACT</name>
<dbReference type="Gene3D" id="1.10.10.10">
    <property type="entry name" value="Winged helix-like DNA-binding domain superfamily/Winged helix DNA-binding domain"/>
    <property type="match status" value="2"/>
</dbReference>
<feature type="domain" description="Initiator Rep protein WH1" evidence="2">
    <location>
        <begin position="6"/>
        <end position="147"/>
    </location>
</feature>
<reference evidence="3 4" key="1">
    <citation type="journal article" date="2017" name="ISME J.">
        <title>Potential for microbial H2 and metal transformations associated with novel bacteria and archaea in deep terrestrial subsurface sediments.</title>
        <authorList>
            <person name="Hernsdorf A.W."/>
            <person name="Amano Y."/>
            <person name="Miyakawa K."/>
            <person name="Ise K."/>
            <person name="Suzuki Y."/>
            <person name="Anantharaman K."/>
            <person name="Probst A."/>
            <person name="Burstein D."/>
            <person name="Thomas B.C."/>
            <person name="Banfield J.F."/>
        </authorList>
    </citation>
    <scope>NUCLEOTIDE SEQUENCE [LARGE SCALE GENOMIC DNA]</scope>
    <source>
        <strain evidence="3">HGW-Wallbacteria-1</strain>
    </source>
</reference>
<dbReference type="Proteomes" id="UP000233256">
    <property type="component" value="Unassembled WGS sequence"/>
</dbReference>
<gene>
    <name evidence="3" type="ORF">CVV64_19780</name>
</gene>
<protein>
    <recommendedName>
        <fullName evidence="2">Initiator Rep protein WH1 domain-containing protein</fullName>
    </recommendedName>
</protein>
<dbReference type="Pfam" id="PF21205">
    <property type="entry name" value="Rep3_C"/>
    <property type="match status" value="1"/>
</dbReference>
<comment type="similarity">
    <text evidence="1">Belongs to the initiator RepB protein family.</text>
</comment>
<evidence type="ECO:0000313" key="4">
    <source>
        <dbReference type="Proteomes" id="UP000233256"/>
    </source>
</evidence>
<accession>A0A2N1PIU0</accession>
<proteinExistence type="inferred from homology"/>
<dbReference type="InterPro" id="IPR036388">
    <property type="entry name" value="WH-like_DNA-bd_sf"/>
</dbReference>
<evidence type="ECO:0000259" key="2">
    <source>
        <dbReference type="Pfam" id="PF01051"/>
    </source>
</evidence>
<dbReference type="SUPFAM" id="SSF46785">
    <property type="entry name" value="Winged helix' DNA-binding domain"/>
    <property type="match status" value="2"/>
</dbReference>
<dbReference type="GO" id="GO:0003887">
    <property type="term" value="F:DNA-directed DNA polymerase activity"/>
    <property type="evidence" value="ECO:0007669"/>
    <property type="project" value="InterPro"/>
</dbReference>
<comment type="caution">
    <text evidence="3">The sequence shown here is derived from an EMBL/GenBank/DDBJ whole genome shotgun (WGS) entry which is preliminary data.</text>
</comment>